<name>A0A0E9S0Y0_ANGAN</name>
<protein>
    <submittedName>
        <fullName evidence="1">Uncharacterized protein</fullName>
    </submittedName>
</protein>
<accession>A0A0E9S0Y0</accession>
<reference evidence="1" key="2">
    <citation type="journal article" date="2015" name="Fish Shellfish Immunol.">
        <title>Early steps in the European eel (Anguilla anguilla)-Vibrio vulnificus interaction in the gills: Role of the RtxA13 toxin.</title>
        <authorList>
            <person name="Callol A."/>
            <person name="Pajuelo D."/>
            <person name="Ebbesson L."/>
            <person name="Teles M."/>
            <person name="MacKenzie S."/>
            <person name="Amaro C."/>
        </authorList>
    </citation>
    <scope>NUCLEOTIDE SEQUENCE</scope>
</reference>
<dbReference type="EMBL" id="GBXM01073473">
    <property type="protein sequence ID" value="JAH35104.1"/>
    <property type="molecule type" value="Transcribed_RNA"/>
</dbReference>
<organism evidence="1">
    <name type="scientific">Anguilla anguilla</name>
    <name type="common">European freshwater eel</name>
    <name type="synonym">Muraena anguilla</name>
    <dbReference type="NCBI Taxonomy" id="7936"/>
    <lineage>
        <taxon>Eukaryota</taxon>
        <taxon>Metazoa</taxon>
        <taxon>Chordata</taxon>
        <taxon>Craniata</taxon>
        <taxon>Vertebrata</taxon>
        <taxon>Euteleostomi</taxon>
        <taxon>Actinopterygii</taxon>
        <taxon>Neopterygii</taxon>
        <taxon>Teleostei</taxon>
        <taxon>Anguilliformes</taxon>
        <taxon>Anguillidae</taxon>
        <taxon>Anguilla</taxon>
    </lineage>
</organism>
<sequence>MFAIYVVSHFSIVCKLAKRNNYYVCIMCYLLECEASFYTVTSCCVFWLKAYALRTAGLK</sequence>
<reference evidence="1" key="1">
    <citation type="submission" date="2014-11" db="EMBL/GenBank/DDBJ databases">
        <authorList>
            <person name="Amaro Gonzalez C."/>
        </authorList>
    </citation>
    <scope>NUCLEOTIDE SEQUENCE</scope>
</reference>
<proteinExistence type="predicted"/>
<dbReference type="AlphaFoldDB" id="A0A0E9S0Y0"/>
<evidence type="ECO:0000313" key="1">
    <source>
        <dbReference type="EMBL" id="JAH35104.1"/>
    </source>
</evidence>